<dbReference type="PANTHER" id="PTHR33480:SF1">
    <property type="entry name" value="TYR RECOMBINASE DOMAIN-CONTAINING PROTEIN"/>
    <property type="match status" value="1"/>
</dbReference>
<protein>
    <submittedName>
        <fullName evidence="1">Uncharacterized protein</fullName>
    </submittedName>
</protein>
<organism evidence="1">
    <name type="scientific">Cacopsylla melanoneura</name>
    <dbReference type="NCBI Taxonomy" id="428564"/>
    <lineage>
        <taxon>Eukaryota</taxon>
        <taxon>Metazoa</taxon>
        <taxon>Ecdysozoa</taxon>
        <taxon>Arthropoda</taxon>
        <taxon>Hexapoda</taxon>
        <taxon>Insecta</taxon>
        <taxon>Pterygota</taxon>
        <taxon>Neoptera</taxon>
        <taxon>Paraneoptera</taxon>
        <taxon>Hemiptera</taxon>
        <taxon>Sternorrhyncha</taxon>
        <taxon>Psylloidea</taxon>
        <taxon>Psyllidae</taxon>
        <taxon>Psyllinae</taxon>
        <taxon>Cacopsylla</taxon>
    </lineage>
</organism>
<dbReference type="PANTHER" id="PTHR33480">
    <property type="entry name" value="SET DOMAIN-CONTAINING PROTEIN-RELATED"/>
    <property type="match status" value="1"/>
</dbReference>
<name>A0A8D8X6R5_9HEMI</name>
<evidence type="ECO:0000313" key="1">
    <source>
        <dbReference type="EMBL" id="CAG6684423.1"/>
    </source>
</evidence>
<dbReference type="AlphaFoldDB" id="A0A8D8X6R5"/>
<accession>A0A8D8X6R5</accession>
<sequence length="220" mass="25307">MIENYPTEEKIDIIQKLKQAALKEYNENADLTEKICSRKDVTESKPCPKCGVYYSKTNLFRHAKKCMRPKLLKRKLQCLSTEIHLRNAKLGLNERATKVVANLKEEGVRQIVLSDKIIKEYTNYLSNKFKTKPHLDNHIRSRIILLAKFVHELRAINKSLNNLEDLFTPKDDCLKNVFGDAITAIEKVGGFTKTGCRAHTRPNGPNQLFWGPEAIIRPEM</sequence>
<reference evidence="1" key="1">
    <citation type="submission" date="2021-05" db="EMBL/GenBank/DDBJ databases">
        <authorList>
            <person name="Alioto T."/>
            <person name="Alioto T."/>
            <person name="Gomez Garrido J."/>
        </authorList>
    </citation>
    <scope>NUCLEOTIDE SEQUENCE</scope>
</reference>
<dbReference type="EMBL" id="HBUF01267344">
    <property type="protein sequence ID" value="CAG6684423.1"/>
    <property type="molecule type" value="Transcribed_RNA"/>
</dbReference>
<proteinExistence type="predicted"/>